<dbReference type="Proteomes" id="UP001058072">
    <property type="component" value="Chromosome"/>
</dbReference>
<protein>
    <submittedName>
        <fullName evidence="2">SGNH/GDSL hydrolase family protein</fullName>
    </submittedName>
</protein>
<reference evidence="2 3" key="1">
    <citation type="submission" date="2021-03" db="EMBL/GenBank/DDBJ databases">
        <title>Comparative Genomics and Metabolomics in the genus Turicibacter.</title>
        <authorList>
            <person name="Maki J."/>
            <person name="Looft T."/>
        </authorList>
    </citation>
    <scope>NUCLEOTIDE SEQUENCE</scope>
    <source>
        <strain evidence="2">ISU324</strain>
        <strain evidence="1 3">MMM721</strain>
    </source>
</reference>
<sequence>MNSTQLRSYLSELVEVDDDVVLLMIGTNNRKLFNEMEILFHDLVAIINQLKNIIKKLFYC</sequence>
<dbReference type="Proteomes" id="UP001058016">
    <property type="component" value="Chromosome"/>
</dbReference>
<dbReference type="RefSeq" id="WP_055242696.1">
    <property type="nucleotide sequence ID" value="NZ_CP071249.1"/>
</dbReference>
<keyword evidence="3" id="KW-1185">Reference proteome</keyword>
<gene>
    <name evidence="1" type="ORF">J0J69_06975</name>
    <name evidence="2" type="ORF">J0J70_12885</name>
</gene>
<dbReference type="GO" id="GO:0016787">
    <property type="term" value="F:hydrolase activity"/>
    <property type="evidence" value="ECO:0007669"/>
    <property type="project" value="UniProtKB-KW"/>
</dbReference>
<keyword evidence="2" id="KW-0378">Hydrolase</keyword>
<evidence type="ECO:0000313" key="2">
    <source>
        <dbReference type="EMBL" id="UUF08442.1"/>
    </source>
</evidence>
<dbReference type="EMBL" id="CP071249">
    <property type="protein sequence ID" value="UUF04900.1"/>
    <property type="molecule type" value="Genomic_DNA"/>
</dbReference>
<name>A0A9Q9FFC7_9FIRM</name>
<proteinExistence type="predicted"/>
<evidence type="ECO:0000313" key="3">
    <source>
        <dbReference type="Proteomes" id="UP001058016"/>
    </source>
</evidence>
<accession>A0A9Q9FFC7</accession>
<organism evidence="2 4">
    <name type="scientific">Turicibacter bilis</name>
    <dbReference type="NCBI Taxonomy" id="2735723"/>
    <lineage>
        <taxon>Bacteria</taxon>
        <taxon>Bacillati</taxon>
        <taxon>Bacillota</taxon>
        <taxon>Erysipelotrichia</taxon>
        <taxon>Erysipelotrichales</taxon>
        <taxon>Turicibacteraceae</taxon>
        <taxon>Turicibacter</taxon>
    </lineage>
</organism>
<dbReference type="EMBL" id="CP071250">
    <property type="protein sequence ID" value="UUF08442.1"/>
    <property type="molecule type" value="Genomic_DNA"/>
</dbReference>
<dbReference type="SUPFAM" id="SSF52266">
    <property type="entry name" value="SGNH hydrolase"/>
    <property type="match status" value="1"/>
</dbReference>
<evidence type="ECO:0000313" key="1">
    <source>
        <dbReference type="EMBL" id="UUF04900.1"/>
    </source>
</evidence>
<dbReference type="AlphaFoldDB" id="A0A9Q9FFC7"/>
<evidence type="ECO:0000313" key="4">
    <source>
        <dbReference type="Proteomes" id="UP001058072"/>
    </source>
</evidence>